<dbReference type="Pfam" id="PF03736">
    <property type="entry name" value="EPTP"/>
    <property type="match status" value="1"/>
</dbReference>
<name>A0AAN0JGQ2_AMPQE</name>
<dbReference type="GeneID" id="109584601"/>
<reference evidence="3" key="2">
    <citation type="submission" date="2024-06" db="UniProtKB">
        <authorList>
            <consortium name="EnsemblMetazoa"/>
        </authorList>
    </citation>
    <scope>IDENTIFICATION</scope>
</reference>
<evidence type="ECO:0000256" key="1">
    <source>
        <dbReference type="ARBA" id="ARBA00022729"/>
    </source>
</evidence>
<dbReference type="RefSeq" id="XP_019855967.1">
    <property type="nucleotide sequence ID" value="XM_020000408.1"/>
</dbReference>
<dbReference type="SUPFAM" id="SSF69322">
    <property type="entry name" value="Tricorn protease domain 2"/>
    <property type="match status" value="1"/>
</dbReference>
<organism evidence="3 4">
    <name type="scientific">Amphimedon queenslandica</name>
    <name type="common">Sponge</name>
    <dbReference type="NCBI Taxonomy" id="400682"/>
    <lineage>
        <taxon>Eukaryota</taxon>
        <taxon>Metazoa</taxon>
        <taxon>Porifera</taxon>
        <taxon>Demospongiae</taxon>
        <taxon>Heteroscleromorpha</taxon>
        <taxon>Haplosclerida</taxon>
        <taxon>Niphatidae</taxon>
        <taxon>Amphimedon</taxon>
    </lineage>
</organism>
<dbReference type="InterPro" id="IPR005492">
    <property type="entry name" value="EPTP"/>
</dbReference>
<sequence length="433" mass="50173">MDQEISEFMNNNDFFILSSVFSIAAPVNEPEEVISIEYNDTKNESNISKQEPSLLNYIRNLEKRIYETEKEVIRLNELITQHHDETTKNVYRITVNPRPFTEWVSLPLQHTSSIDTFDVNETRYMIITSDFSEMDTKIVSVYKITREGPTHVHNITLPGARTTKSLNINNKVYTAIACENPHNDKNDVHIYTWTDDETLKLLQTFDGARDPTFGRTTSHSIYLALTKNDGEWSTKVYKWDHKDNRFHSIQFQEAIRGAKPNFFLLKNHLWLSTSNKFSSIIYRWNELRSRFQVYQRIPLPSLEAMDLQPMPIESHYFLVATSLEGPSLLLYKWSSFRERFEIFQNIPAFKIKALDSFNINNYGHFIAMVKASDTSAGTKELVFYKFSGAATNDLFQSITADDPSSVKVFHHHHRSILAIGNALSLDLFKLNDA</sequence>
<dbReference type="InterPro" id="IPR009039">
    <property type="entry name" value="EAR"/>
</dbReference>
<reference evidence="4" key="1">
    <citation type="journal article" date="2010" name="Nature">
        <title>The Amphimedon queenslandica genome and the evolution of animal complexity.</title>
        <authorList>
            <person name="Srivastava M."/>
            <person name="Simakov O."/>
            <person name="Chapman J."/>
            <person name="Fahey B."/>
            <person name="Gauthier M.E."/>
            <person name="Mitros T."/>
            <person name="Richards G.S."/>
            <person name="Conaco C."/>
            <person name="Dacre M."/>
            <person name="Hellsten U."/>
            <person name="Larroux C."/>
            <person name="Putnam N.H."/>
            <person name="Stanke M."/>
            <person name="Adamska M."/>
            <person name="Darling A."/>
            <person name="Degnan S.M."/>
            <person name="Oakley T.H."/>
            <person name="Plachetzki D.C."/>
            <person name="Zhai Y."/>
            <person name="Adamski M."/>
            <person name="Calcino A."/>
            <person name="Cummins S.F."/>
            <person name="Goodstein D.M."/>
            <person name="Harris C."/>
            <person name="Jackson D.J."/>
            <person name="Leys S.P."/>
            <person name="Shu S."/>
            <person name="Woodcroft B.J."/>
            <person name="Vervoort M."/>
            <person name="Kosik K.S."/>
            <person name="Manning G."/>
            <person name="Degnan B.M."/>
            <person name="Rokhsar D.S."/>
        </authorList>
    </citation>
    <scope>NUCLEOTIDE SEQUENCE [LARGE SCALE GENOMIC DNA]</scope>
</reference>
<accession>A0AAN0JGQ2</accession>
<dbReference type="KEGG" id="aqu:109584601"/>
<protein>
    <submittedName>
        <fullName evidence="3">Uncharacterized protein</fullName>
    </submittedName>
</protein>
<dbReference type="Proteomes" id="UP000007879">
    <property type="component" value="Unassembled WGS sequence"/>
</dbReference>
<evidence type="ECO:0000313" key="3">
    <source>
        <dbReference type="EnsemblMetazoa" id="XP_019855967.1"/>
    </source>
</evidence>
<keyword evidence="2" id="KW-0677">Repeat</keyword>
<keyword evidence="1" id="KW-0732">Signal</keyword>
<keyword evidence="4" id="KW-1185">Reference proteome</keyword>
<evidence type="ECO:0000256" key="2">
    <source>
        <dbReference type="ARBA" id="ARBA00022737"/>
    </source>
</evidence>
<evidence type="ECO:0000313" key="4">
    <source>
        <dbReference type="Proteomes" id="UP000007879"/>
    </source>
</evidence>
<dbReference type="EnsemblMetazoa" id="XM_020000408.1">
    <property type="protein sequence ID" value="XP_019855967.1"/>
    <property type="gene ID" value="LOC109584601"/>
</dbReference>
<proteinExistence type="predicted"/>
<dbReference type="PROSITE" id="PS50912">
    <property type="entry name" value="EAR"/>
    <property type="match status" value="1"/>
</dbReference>
<dbReference type="AlphaFoldDB" id="A0AAN0JGQ2"/>